<keyword evidence="2" id="KW-0677">Repeat</keyword>
<dbReference type="GO" id="GO:0003676">
    <property type="term" value="F:nucleic acid binding"/>
    <property type="evidence" value="ECO:0007669"/>
    <property type="project" value="InterPro"/>
</dbReference>
<dbReference type="Proteomes" id="UP000027586">
    <property type="component" value="Unassembled WGS sequence"/>
</dbReference>
<feature type="compositionally biased region" description="Basic and acidic residues" evidence="6">
    <location>
        <begin position="210"/>
        <end position="219"/>
    </location>
</feature>
<dbReference type="Pfam" id="PF00098">
    <property type="entry name" value="zf-CCHC"/>
    <property type="match status" value="2"/>
</dbReference>
<evidence type="ECO:0000259" key="7">
    <source>
        <dbReference type="PROSITE" id="PS50158"/>
    </source>
</evidence>
<dbReference type="STRING" id="1263082.A0A068RUJ4"/>
<dbReference type="EMBL" id="CBTN010000019">
    <property type="protein sequence ID" value="CDH53689.1"/>
    <property type="molecule type" value="Genomic_DNA"/>
</dbReference>
<keyword evidence="3 5" id="KW-0863">Zinc-finger</keyword>
<accession>A0A068RUJ4</accession>
<comment type="caution">
    <text evidence="8">The sequence shown here is derived from an EMBL/GenBank/DDBJ whole genome shotgun (WGS) entry which is preliminary data.</text>
</comment>
<feature type="region of interest" description="Disordered" evidence="6">
    <location>
        <begin position="210"/>
        <end position="233"/>
    </location>
</feature>
<evidence type="ECO:0000256" key="5">
    <source>
        <dbReference type="PROSITE-ProRule" id="PRU00047"/>
    </source>
</evidence>
<evidence type="ECO:0000256" key="3">
    <source>
        <dbReference type="ARBA" id="ARBA00022771"/>
    </source>
</evidence>
<gene>
    <name evidence="8" type="ORF">LCOR_05019.1</name>
</gene>
<dbReference type="FunFam" id="4.10.60.10:FF:000091">
    <property type="entry name" value="Zinc finger CCHC-type-containing 9"/>
    <property type="match status" value="1"/>
</dbReference>
<proteinExistence type="predicted"/>
<dbReference type="PROSITE" id="PS50158">
    <property type="entry name" value="ZF_CCHC"/>
    <property type="match status" value="2"/>
</dbReference>
<sequence>MTRYTKLGRKKHVKADDQFTVTPLAPKKQQEGDDNKPANNSRAPNDRRLKRKHNSGNAERSDKEADKRKKRRQMKKEKSTVCFGCRQKGHSVSECPEAKTSAKGICYNCGSTEHSLSKCRKPRKNNELPYAKCFICKKNGHLSGQCPENPHGLYPNGGGCRFCGQVDHLAKDCKITKEEAGTTAVGKIDLDQGADDDDYHIFVSEKQKLDDQTKVEKKQAQAPPKPKKKIVKF</sequence>
<dbReference type="VEuPathDB" id="FungiDB:LCOR_05019.1"/>
<dbReference type="Gene3D" id="4.10.60.10">
    <property type="entry name" value="Zinc finger, CCHC-type"/>
    <property type="match status" value="2"/>
</dbReference>
<dbReference type="InterPro" id="IPR042246">
    <property type="entry name" value="ZCCHC9"/>
</dbReference>
<dbReference type="InterPro" id="IPR036875">
    <property type="entry name" value="Znf_CCHC_sf"/>
</dbReference>
<feature type="domain" description="CCHC-type" evidence="7">
    <location>
        <begin position="82"/>
        <end position="97"/>
    </location>
</feature>
<keyword evidence="1" id="KW-0479">Metal-binding</keyword>
<dbReference type="InterPro" id="IPR001878">
    <property type="entry name" value="Znf_CCHC"/>
</dbReference>
<protein>
    <submittedName>
        <fullName evidence="8">Zf-cchc type zinc finger protein</fullName>
    </submittedName>
</protein>
<feature type="compositionally biased region" description="Basic residues" evidence="6">
    <location>
        <begin position="1"/>
        <end position="13"/>
    </location>
</feature>
<organism evidence="8 9">
    <name type="scientific">Lichtheimia corymbifera JMRC:FSU:9682</name>
    <dbReference type="NCBI Taxonomy" id="1263082"/>
    <lineage>
        <taxon>Eukaryota</taxon>
        <taxon>Fungi</taxon>
        <taxon>Fungi incertae sedis</taxon>
        <taxon>Mucoromycota</taxon>
        <taxon>Mucoromycotina</taxon>
        <taxon>Mucoromycetes</taxon>
        <taxon>Mucorales</taxon>
        <taxon>Lichtheimiaceae</taxon>
        <taxon>Lichtheimia</taxon>
    </lineage>
</organism>
<keyword evidence="4" id="KW-0862">Zinc</keyword>
<evidence type="ECO:0000256" key="2">
    <source>
        <dbReference type="ARBA" id="ARBA00022737"/>
    </source>
</evidence>
<evidence type="ECO:0000313" key="8">
    <source>
        <dbReference type="EMBL" id="CDH53689.1"/>
    </source>
</evidence>
<dbReference type="PANTHER" id="PTHR46242">
    <property type="entry name" value="ZINC FINGER CCHC DOMAIN-CONTAINING PROTEIN 9 ZCCHC9"/>
    <property type="match status" value="1"/>
</dbReference>
<keyword evidence="9" id="KW-1185">Reference proteome</keyword>
<dbReference type="PANTHER" id="PTHR46242:SF1">
    <property type="entry name" value="ZINC FINGER CCHC DOMAIN-CONTAINING PROTEIN 9"/>
    <property type="match status" value="1"/>
</dbReference>
<evidence type="ECO:0000256" key="6">
    <source>
        <dbReference type="SAM" id="MobiDB-lite"/>
    </source>
</evidence>
<evidence type="ECO:0000313" key="9">
    <source>
        <dbReference type="Proteomes" id="UP000027586"/>
    </source>
</evidence>
<feature type="region of interest" description="Disordered" evidence="6">
    <location>
        <begin position="1"/>
        <end position="75"/>
    </location>
</feature>
<dbReference type="SMART" id="SM00343">
    <property type="entry name" value="ZnF_C2HC"/>
    <property type="match status" value="4"/>
</dbReference>
<dbReference type="AlphaFoldDB" id="A0A068RUJ4"/>
<evidence type="ECO:0000256" key="1">
    <source>
        <dbReference type="ARBA" id="ARBA00022723"/>
    </source>
</evidence>
<name>A0A068RUJ4_9FUNG</name>
<dbReference type="GO" id="GO:0005730">
    <property type="term" value="C:nucleolus"/>
    <property type="evidence" value="ECO:0007669"/>
    <property type="project" value="TreeGrafter"/>
</dbReference>
<dbReference type="GO" id="GO:0008270">
    <property type="term" value="F:zinc ion binding"/>
    <property type="evidence" value="ECO:0007669"/>
    <property type="project" value="UniProtKB-KW"/>
</dbReference>
<reference evidence="8" key="1">
    <citation type="submission" date="2013-08" db="EMBL/GenBank/DDBJ databases">
        <title>Gene expansion shapes genome architecture in the human pathogen Lichtheimia corymbifera: an evolutionary genomics analysis in the ancient terrestrial Mucorales (Mucoromycotina).</title>
        <authorList>
            <person name="Schwartze V.U."/>
            <person name="Winter S."/>
            <person name="Shelest E."/>
            <person name="Marcet-Houben M."/>
            <person name="Horn F."/>
            <person name="Wehner S."/>
            <person name="Hoffmann K."/>
            <person name="Riege K."/>
            <person name="Sammeth M."/>
            <person name="Nowrousian M."/>
            <person name="Valiante V."/>
            <person name="Linde J."/>
            <person name="Jacobsen I.D."/>
            <person name="Marz M."/>
            <person name="Brakhage A.A."/>
            <person name="Gabaldon T."/>
            <person name="Bocker S."/>
            <person name="Voigt K."/>
        </authorList>
    </citation>
    <scope>NUCLEOTIDE SEQUENCE [LARGE SCALE GENOMIC DNA]</scope>
    <source>
        <strain evidence="8">FSU 9682</strain>
    </source>
</reference>
<dbReference type="OrthoDB" id="3863715at2759"/>
<evidence type="ECO:0000256" key="4">
    <source>
        <dbReference type="ARBA" id="ARBA00022833"/>
    </source>
</evidence>
<dbReference type="SUPFAM" id="SSF57756">
    <property type="entry name" value="Retrovirus zinc finger-like domains"/>
    <property type="match status" value="2"/>
</dbReference>
<feature type="domain" description="CCHC-type" evidence="7">
    <location>
        <begin position="132"/>
        <end position="148"/>
    </location>
</feature>